<dbReference type="AlphaFoldDB" id="Q17MF8"/>
<evidence type="ECO:0000256" key="1">
    <source>
        <dbReference type="SAM" id="MobiDB-lite"/>
    </source>
</evidence>
<evidence type="ECO:0000313" key="2">
    <source>
        <dbReference type="EMBL" id="EAT47880.1"/>
    </source>
</evidence>
<proteinExistence type="predicted"/>
<dbReference type="Proteomes" id="UP000682892">
    <property type="component" value="Chromosome 3"/>
</dbReference>
<reference evidence="2" key="3">
    <citation type="submission" date="2012-09" db="EMBL/GenBank/DDBJ databases">
        <authorList>
            <consortium name="VectorBase"/>
        </authorList>
    </citation>
    <scope>NUCLEOTIDE SEQUENCE</scope>
    <source>
        <strain evidence="2">Liverpool</strain>
    </source>
</reference>
<reference evidence="2" key="1">
    <citation type="submission" date="2005-10" db="EMBL/GenBank/DDBJ databases">
        <authorList>
            <person name="Loftus B.J."/>
            <person name="Nene V.M."/>
            <person name="Hannick L.I."/>
            <person name="Bidwell S."/>
            <person name="Haas B."/>
            <person name="Amedeo P."/>
            <person name="Orvis J."/>
            <person name="Wortman J.R."/>
            <person name="White O.R."/>
            <person name="Salzberg S."/>
            <person name="Shumway M."/>
            <person name="Koo H."/>
            <person name="Zhao Y."/>
            <person name="Holmes M."/>
            <person name="Miller J."/>
            <person name="Schatz M."/>
            <person name="Pop M."/>
            <person name="Pai G."/>
            <person name="Utterback T."/>
            <person name="Rogers Y.-H."/>
            <person name="Kravitz S."/>
            <person name="Fraser C.M."/>
        </authorList>
    </citation>
    <scope>NUCLEOTIDE SEQUENCE</scope>
    <source>
        <strain evidence="2">Liverpool</strain>
    </source>
</reference>
<evidence type="ECO:0000313" key="3">
    <source>
        <dbReference type="Proteomes" id="UP000682892"/>
    </source>
</evidence>
<organism evidence="2 3">
    <name type="scientific">Aedes aegypti</name>
    <name type="common">Yellowfever mosquito</name>
    <name type="synonym">Culex aegypti</name>
    <dbReference type="NCBI Taxonomy" id="7159"/>
    <lineage>
        <taxon>Eukaryota</taxon>
        <taxon>Metazoa</taxon>
        <taxon>Ecdysozoa</taxon>
        <taxon>Arthropoda</taxon>
        <taxon>Hexapoda</taxon>
        <taxon>Insecta</taxon>
        <taxon>Pterygota</taxon>
        <taxon>Neoptera</taxon>
        <taxon>Endopterygota</taxon>
        <taxon>Diptera</taxon>
        <taxon>Nematocera</taxon>
        <taxon>Culicoidea</taxon>
        <taxon>Culicidae</taxon>
        <taxon>Culicinae</taxon>
        <taxon>Aedini</taxon>
        <taxon>Aedes</taxon>
        <taxon>Stegomyia</taxon>
    </lineage>
</organism>
<dbReference type="EMBL" id="CH477206">
    <property type="protein sequence ID" value="EAT47880.1"/>
    <property type="molecule type" value="Genomic_DNA"/>
</dbReference>
<accession>Q17MF8</accession>
<feature type="compositionally biased region" description="Low complexity" evidence="1">
    <location>
        <begin position="81"/>
        <end position="91"/>
    </location>
</feature>
<feature type="compositionally biased region" description="Gly residues" evidence="1">
    <location>
        <begin position="68"/>
        <end position="80"/>
    </location>
</feature>
<reference evidence="2" key="2">
    <citation type="journal article" date="2007" name="Science">
        <title>Genome sequence of Aedes aegypti, a major arbovirus vector.</title>
        <authorList>
            <person name="Nene V."/>
            <person name="Wortman J.R."/>
            <person name="Lawson D."/>
            <person name="Haas B."/>
            <person name="Kodira C."/>
            <person name="Tu Z.J."/>
            <person name="Loftus B."/>
            <person name="Xi Z."/>
            <person name="Megy K."/>
            <person name="Grabherr M."/>
            <person name="Ren Q."/>
            <person name="Zdobnov E.M."/>
            <person name="Lobo N.F."/>
            <person name="Campbell K.S."/>
            <person name="Brown S.E."/>
            <person name="Bonaldo M.F."/>
            <person name="Zhu J."/>
            <person name="Sinkins S.P."/>
            <person name="Hogenkamp D.G."/>
            <person name="Amedeo P."/>
            <person name="Arensburger P."/>
            <person name="Atkinson P.W."/>
            <person name="Bidwell S."/>
            <person name="Biedler J."/>
            <person name="Birney E."/>
            <person name="Bruggner R.V."/>
            <person name="Costas J."/>
            <person name="Coy M.R."/>
            <person name="Crabtree J."/>
            <person name="Crawford M."/>
            <person name="Debruyn B."/>
            <person name="Decaprio D."/>
            <person name="Eiglmeier K."/>
            <person name="Eisenstadt E."/>
            <person name="El-Dorry H."/>
            <person name="Gelbart W.M."/>
            <person name="Gomes S.L."/>
            <person name="Hammond M."/>
            <person name="Hannick L.I."/>
            <person name="Hogan J.R."/>
            <person name="Holmes M.H."/>
            <person name="Jaffe D."/>
            <person name="Johnston J.S."/>
            <person name="Kennedy R.C."/>
            <person name="Koo H."/>
            <person name="Kravitz S."/>
            <person name="Kriventseva E.V."/>
            <person name="Kulp D."/>
            <person name="Labutti K."/>
            <person name="Lee E."/>
            <person name="Li S."/>
            <person name="Lovin D.D."/>
            <person name="Mao C."/>
            <person name="Mauceli E."/>
            <person name="Menck C.F."/>
            <person name="Miller J.R."/>
            <person name="Montgomery P."/>
            <person name="Mori A."/>
            <person name="Nascimento A.L."/>
            <person name="Naveira H.F."/>
            <person name="Nusbaum C."/>
            <person name="O'leary S."/>
            <person name="Orvis J."/>
            <person name="Pertea M."/>
            <person name="Quesneville H."/>
            <person name="Reidenbach K.R."/>
            <person name="Rogers Y.H."/>
            <person name="Roth C.W."/>
            <person name="Schneider J.R."/>
            <person name="Schatz M."/>
            <person name="Shumway M."/>
            <person name="Stanke M."/>
            <person name="Stinson E.O."/>
            <person name="Tubio J.M."/>
            <person name="Vanzee J.P."/>
            <person name="Verjovski-Almeida S."/>
            <person name="Werner D."/>
            <person name="White O."/>
            <person name="Wyder S."/>
            <person name="Zeng Q."/>
            <person name="Zhao Q."/>
            <person name="Zhao Y."/>
            <person name="Hill C.A."/>
            <person name="Raikhel A.S."/>
            <person name="Soares M.B."/>
            <person name="Knudson D.L."/>
            <person name="Lee N.H."/>
            <person name="Galagan J."/>
            <person name="Salzberg S.L."/>
            <person name="Paulsen I.T."/>
            <person name="Dimopoulos G."/>
            <person name="Collins F.H."/>
            <person name="Birren B."/>
            <person name="Fraser-Liggett C.M."/>
            <person name="Severson D.W."/>
        </authorList>
    </citation>
    <scope>NUCLEOTIDE SEQUENCE [LARGE SCALE GENOMIC DNA]</scope>
    <source>
        <strain evidence="2">Liverpool</strain>
    </source>
</reference>
<dbReference type="PaxDb" id="7159-AAEL001043-PA"/>
<protein>
    <submittedName>
        <fullName evidence="2">AAEL001043-PA</fullName>
    </submittedName>
</protein>
<dbReference type="HOGENOM" id="CLU_1908383_0_0_1"/>
<sequence length="133" mass="14498">MILHCLTGGRPHENFAAYCRLCFFISQLEHSAQEERNGRDEGKCGMCGLSSKCDDYCNRTAGTCHGSSGSGITGRDGSGGRSDSNGDNGRNVCNDRGSITIRPGSFCSSRRGRRRCSDYVRGNDSDCVRSERR</sequence>
<gene>
    <name evidence="2" type="ORF">AaeL_AAEL001043</name>
</gene>
<name>Q17MF8_AEDAE</name>
<feature type="region of interest" description="Disordered" evidence="1">
    <location>
        <begin position="63"/>
        <end position="98"/>
    </location>
</feature>